<comment type="caution">
    <text evidence="1">The sequence shown here is derived from an EMBL/GenBank/DDBJ whole genome shotgun (WGS) entry which is preliminary data.</text>
</comment>
<dbReference type="OrthoDB" id="799616at2"/>
<evidence type="ECO:0000313" key="1">
    <source>
        <dbReference type="EMBL" id="TCD25597.1"/>
    </source>
</evidence>
<name>A0A4R0PU80_9SPHI</name>
<protein>
    <submittedName>
        <fullName evidence="1">Uncharacterized protein</fullName>
    </submittedName>
</protein>
<dbReference type="EMBL" id="SJSO01000012">
    <property type="protein sequence ID" value="TCD25597.1"/>
    <property type="molecule type" value="Genomic_DNA"/>
</dbReference>
<dbReference type="AlphaFoldDB" id="A0A4R0PU80"/>
<reference evidence="1 2" key="1">
    <citation type="submission" date="2019-02" db="EMBL/GenBank/DDBJ databases">
        <title>Pedobacter sp. RP-3-21 sp. nov., isolated from Arctic soil.</title>
        <authorList>
            <person name="Dahal R.H."/>
        </authorList>
    </citation>
    <scope>NUCLEOTIDE SEQUENCE [LARGE SCALE GENOMIC DNA]</scope>
    <source>
        <strain evidence="1 2">RP-3-21</strain>
    </source>
</reference>
<accession>A0A4R0PU80</accession>
<proteinExistence type="predicted"/>
<dbReference type="RefSeq" id="WP_131531521.1">
    <property type="nucleotide sequence ID" value="NZ_SJSO01000012.1"/>
</dbReference>
<sequence>MKKQLLHKPDLLKVNQVQILRYFSAVFFGSPFLVHLKTLTEMFNVVPYPKTMLATLKFDNIKYFPFQNLIPN</sequence>
<gene>
    <name evidence="1" type="ORF">EZ456_15170</name>
</gene>
<evidence type="ECO:0000313" key="2">
    <source>
        <dbReference type="Proteomes" id="UP000293925"/>
    </source>
</evidence>
<dbReference type="Proteomes" id="UP000293925">
    <property type="component" value="Unassembled WGS sequence"/>
</dbReference>
<keyword evidence="2" id="KW-1185">Reference proteome</keyword>
<organism evidence="1 2">
    <name type="scientific">Pedobacter psychrodurus</name>
    <dbReference type="NCBI Taxonomy" id="2530456"/>
    <lineage>
        <taxon>Bacteria</taxon>
        <taxon>Pseudomonadati</taxon>
        <taxon>Bacteroidota</taxon>
        <taxon>Sphingobacteriia</taxon>
        <taxon>Sphingobacteriales</taxon>
        <taxon>Sphingobacteriaceae</taxon>
        <taxon>Pedobacter</taxon>
    </lineage>
</organism>